<accession>A0A4Y2EG94</accession>
<dbReference type="AlphaFoldDB" id="A0A4Y2EG94"/>
<evidence type="ECO:0000313" key="1">
    <source>
        <dbReference type="EMBL" id="GBM28162.1"/>
    </source>
</evidence>
<gene>
    <name evidence="1" type="ORF">AVEN_224213_1</name>
</gene>
<proteinExistence type="predicted"/>
<protein>
    <submittedName>
        <fullName evidence="1">Uncharacterized protein</fullName>
    </submittedName>
</protein>
<sequence length="91" mass="10890">MQQKSRFKWRKERAYTTICQGVERQFLPLISNTLDGRTAWRIQQTNFKPKSRAQLTSSIDKFYELKFDENEETIGIFCRRVQGQKQSIREA</sequence>
<keyword evidence="2" id="KW-1185">Reference proteome</keyword>
<organism evidence="1 2">
    <name type="scientific">Araneus ventricosus</name>
    <name type="common">Orbweaver spider</name>
    <name type="synonym">Epeira ventricosa</name>
    <dbReference type="NCBI Taxonomy" id="182803"/>
    <lineage>
        <taxon>Eukaryota</taxon>
        <taxon>Metazoa</taxon>
        <taxon>Ecdysozoa</taxon>
        <taxon>Arthropoda</taxon>
        <taxon>Chelicerata</taxon>
        <taxon>Arachnida</taxon>
        <taxon>Araneae</taxon>
        <taxon>Araneomorphae</taxon>
        <taxon>Entelegynae</taxon>
        <taxon>Araneoidea</taxon>
        <taxon>Araneidae</taxon>
        <taxon>Araneus</taxon>
    </lineage>
</organism>
<name>A0A4Y2EG94_ARAVE</name>
<dbReference type="EMBL" id="BGPR01000604">
    <property type="protein sequence ID" value="GBM28162.1"/>
    <property type="molecule type" value="Genomic_DNA"/>
</dbReference>
<dbReference type="Proteomes" id="UP000499080">
    <property type="component" value="Unassembled WGS sequence"/>
</dbReference>
<comment type="caution">
    <text evidence="1">The sequence shown here is derived from an EMBL/GenBank/DDBJ whole genome shotgun (WGS) entry which is preliminary data.</text>
</comment>
<reference evidence="1 2" key="1">
    <citation type="journal article" date="2019" name="Sci. Rep.">
        <title>Orb-weaving spider Araneus ventricosus genome elucidates the spidroin gene catalogue.</title>
        <authorList>
            <person name="Kono N."/>
            <person name="Nakamura H."/>
            <person name="Ohtoshi R."/>
            <person name="Moran D.A.P."/>
            <person name="Shinohara A."/>
            <person name="Yoshida Y."/>
            <person name="Fujiwara M."/>
            <person name="Mori M."/>
            <person name="Tomita M."/>
            <person name="Arakawa K."/>
        </authorList>
    </citation>
    <scope>NUCLEOTIDE SEQUENCE [LARGE SCALE GENOMIC DNA]</scope>
</reference>
<evidence type="ECO:0000313" key="2">
    <source>
        <dbReference type="Proteomes" id="UP000499080"/>
    </source>
</evidence>